<dbReference type="PANTHER" id="PTHR12855">
    <property type="entry name" value="DNA METHYLTRANSFERASE 1-ASSOCIATED PROTEIN 1 FAMILY MEMBER"/>
    <property type="match status" value="1"/>
</dbReference>
<evidence type="ECO:0000256" key="1">
    <source>
        <dbReference type="ARBA" id="ARBA00004123"/>
    </source>
</evidence>
<dbReference type="Gene3D" id="1.10.10.60">
    <property type="entry name" value="Homeodomain-like"/>
    <property type="match status" value="1"/>
</dbReference>
<feature type="region of interest" description="Disordered" evidence="7">
    <location>
        <begin position="329"/>
        <end position="365"/>
    </location>
</feature>
<sequence length="489" mass="56422">MHQLKFALASAAKILIRNPEDVASATHQLSDTRQLTRTIALFEWLLADSQHSTCSAKINTVMADVREILEINDPTSNESPTVTKEAIIGSNKTKKTSKPQAIAKRPEGMNREVFALLNFEKGQQNVEDMSTTSGGYKQVKAKLGRSRARRWCWAPFSNPARTDGASLHHWRRAADVAKPYAFSKFNIQPKVFTYTPEEYEQYLHDDTGSNWTREETDHLFSLCRTFHLQFVVIYDRFDSARFPNRTMEDLIERYYDIRNRLIKARGLDEKIFIFDAAHEASRKSQLEKLYNRTSEEVKEEEMLMVELKAIEAQRKERVKGQEGLVRLMTANEKKEAKHPPSGRKSAKKKSLKKKGDHNQSSTDTAIIKFPEKSSGVWLRSSRMKLPLSIGQKKTKAVEQFLSEYDLPPAPMPTEEICQAFNDLREKILLLLNLRQLADNCEYEAQTLKHKLEAINRSREVLQLKSDFCHIYVHIRRCRISILKFSIKTL</sequence>
<keyword evidence="5" id="KW-0539">Nucleus</keyword>
<dbReference type="GO" id="GO:0006338">
    <property type="term" value="P:chromatin remodeling"/>
    <property type="evidence" value="ECO:0007669"/>
    <property type="project" value="InterPro"/>
</dbReference>
<keyword evidence="2" id="KW-0156">Chromatin regulator</keyword>
<dbReference type="GO" id="GO:0000122">
    <property type="term" value="P:negative regulation of transcription by RNA polymerase II"/>
    <property type="evidence" value="ECO:0000318"/>
    <property type="project" value="GO_Central"/>
</dbReference>
<evidence type="ECO:0000313" key="10">
    <source>
        <dbReference type="EMBL" id="EDV22262.1"/>
    </source>
</evidence>
<reference evidence="10 11" key="1">
    <citation type="journal article" date="2008" name="Nature">
        <title>The Trichoplax genome and the nature of placozoans.</title>
        <authorList>
            <person name="Srivastava M."/>
            <person name="Begovic E."/>
            <person name="Chapman J."/>
            <person name="Putnam N.H."/>
            <person name="Hellsten U."/>
            <person name="Kawashima T."/>
            <person name="Kuo A."/>
            <person name="Mitros T."/>
            <person name="Salamov A."/>
            <person name="Carpenter M.L."/>
            <person name="Signorovitch A.Y."/>
            <person name="Moreno M.A."/>
            <person name="Kamm K."/>
            <person name="Grimwood J."/>
            <person name="Schmutz J."/>
            <person name="Shapiro H."/>
            <person name="Grigoriev I.V."/>
            <person name="Buss L.W."/>
            <person name="Schierwater B."/>
            <person name="Dellaporta S.L."/>
            <person name="Rokhsar D.S."/>
        </authorList>
    </citation>
    <scope>NUCLEOTIDE SEQUENCE [LARGE SCALE GENOMIC DNA]</scope>
    <source>
        <strain evidence="10 11">Grell-BS-1999</strain>
    </source>
</reference>
<dbReference type="GO" id="GO:0006281">
    <property type="term" value="P:DNA repair"/>
    <property type="evidence" value="ECO:0007669"/>
    <property type="project" value="InterPro"/>
</dbReference>
<evidence type="ECO:0000256" key="6">
    <source>
        <dbReference type="ARBA" id="ARBA00067416"/>
    </source>
</evidence>
<dbReference type="InterPro" id="IPR032563">
    <property type="entry name" value="DAMP1_SANT-like"/>
</dbReference>
<dbReference type="eggNOG" id="KOG2656">
    <property type="taxonomic scope" value="Eukaryota"/>
</dbReference>
<feature type="compositionally biased region" description="Basic residues" evidence="7">
    <location>
        <begin position="340"/>
        <end position="355"/>
    </location>
</feature>
<evidence type="ECO:0000256" key="3">
    <source>
        <dbReference type="ARBA" id="ARBA00023015"/>
    </source>
</evidence>
<dbReference type="InParanoid" id="B3S4S3"/>
<dbReference type="RefSeq" id="XP_002115417.1">
    <property type="nucleotide sequence ID" value="XM_002115381.1"/>
</dbReference>
<dbReference type="SUPFAM" id="SSF46689">
    <property type="entry name" value="Homeodomain-like"/>
    <property type="match status" value="1"/>
</dbReference>
<evidence type="ECO:0000259" key="9">
    <source>
        <dbReference type="Pfam" id="PF16282"/>
    </source>
</evidence>
<dbReference type="GO" id="GO:0035267">
    <property type="term" value="C:NuA4 histone acetyltransferase complex"/>
    <property type="evidence" value="ECO:0000318"/>
    <property type="project" value="GO_Central"/>
</dbReference>
<dbReference type="PhylomeDB" id="B3S4S3"/>
<dbReference type="STRING" id="10228.B3S4S3"/>
<accession>B3S4S3</accession>
<dbReference type="EMBL" id="DS985250">
    <property type="protein sequence ID" value="EDV22262.1"/>
    <property type="molecule type" value="Genomic_DNA"/>
</dbReference>
<keyword evidence="11" id="KW-1185">Reference proteome</keyword>
<dbReference type="Pfam" id="PF05499">
    <property type="entry name" value="DMAP1"/>
    <property type="match status" value="1"/>
</dbReference>
<gene>
    <name evidence="10" type="ORF">TRIADDRAFT_59326</name>
</gene>
<feature type="domain" description="DAMP1 SANT/Myb-like" evidence="9">
    <location>
        <begin position="180"/>
        <end position="262"/>
    </location>
</feature>
<dbReference type="KEGG" id="tad:TRIADDRAFT_59326"/>
<evidence type="ECO:0000256" key="5">
    <source>
        <dbReference type="ARBA" id="ARBA00023242"/>
    </source>
</evidence>
<evidence type="ECO:0000256" key="2">
    <source>
        <dbReference type="ARBA" id="ARBA00022853"/>
    </source>
</evidence>
<dbReference type="OMA" id="RNNIQNW"/>
<evidence type="ECO:0000256" key="7">
    <source>
        <dbReference type="SAM" id="MobiDB-lite"/>
    </source>
</evidence>
<evidence type="ECO:0000313" key="11">
    <source>
        <dbReference type="Proteomes" id="UP000009022"/>
    </source>
</evidence>
<dbReference type="InterPro" id="IPR008468">
    <property type="entry name" value="DMAP1"/>
</dbReference>
<dbReference type="Pfam" id="PF16282">
    <property type="entry name" value="SANT_DAMP1_like"/>
    <property type="match status" value="1"/>
</dbReference>
<dbReference type="AlphaFoldDB" id="B3S4S3"/>
<dbReference type="CTD" id="6756506"/>
<keyword evidence="4" id="KW-0804">Transcription</keyword>
<dbReference type="FunCoup" id="B3S4S3">
    <property type="interactions" value="2316"/>
</dbReference>
<feature type="domain" description="DNA methyltransferase 1-associated 1" evidence="8">
    <location>
        <begin position="299"/>
        <end position="459"/>
    </location>
</feature>
<dbReference type="GeneID" id="6756506"/>
<dbReference type="InterPro" id="IPR009057">
    <property type="entry name" value="Homeodomain-like_sf"/>
</dbReference>
<dbReference type="InterPro" id="IPR027109">
    <property type="entry name" value="Swc4/Dmap1"/>
</dbReference>
<name>B3S4S3_TRIAD</name>
<comment type="subcellular location">
    <subcellularLocation>
        <location evidence="1">Nucleus</location>
    </subcellularLocation>
</comment>
<dbReference type="OrthoDB" id="19740at2759"/>
<dbReference type="HOGENOM" id="CLU_018539_1_1_1"/>
<dbReference type="FunFam" id="1.10.10.60:FF:000087">
    <property type="entry name" value="DNA methyltransferase 1-associated protein 1"/>
    <property type="match status" value="1"/>
</dbReference>
<evidence type="ECO:0000259" key="8">
    <source>
        <dbReference type="Pfam" id="PF05499"/>
    </source>
</evidence>
<protein>
    <recommendedName>
        <fullName evidence="6">DNA methyltransferase 1-associated protein 1</fullName>
    </recommendedName>
</protein>
<evidence type="ECO:0000256" key="4">
    <source>
        <dbReference type="ARBA" id="ARBA00023163"/>
    </source>
</evidence>
<dbReference type="GO" id="GO:0000812">
    <property type="term" value="C:Swr1 complex"/>
    <property type="evidence" value="ECO:0000318"/>
    <property type="project" value="GO_Central"/>
</dbReference>
<proteinExistence type="predicted"/>
<dbReference type="Proteomes" id="UP000009022">
    <property type="component" value="Unassembled WGS sequence"/>
</dbReference>
<dbReference type="GO" id="GO:0003714">
    <property type="term" value="F:transcription corepressor activity"/>
    <property type="evidence" value="ECO:0000318"/>
    <property type="project" value="GO_Central"/>
</dbReference>
<dbReference type="PANTHER" id="PTHR12855:SF10">
    <property type="entry name" value="DNA METHYLTRANSFERASE 1-ASSOCIATED PROTEIN 1"/>
    <property type="match status" value="1"/>
</dbReference>
<keyword evidence="3" id="KW-0805">Transcription regulation</keyword>
<organism evidence="10 11">
    <name type="scientific">Trichoplax adhaerens</name>
    <name type="common">Trichoplax reptans</name>
    <dbReference type="NCBI Taxonomy" id="10228"/>
    <lineage>
        <taxon>Eukaryota</taxon>
        <taxon>Metazoa</taxon>
        <taxon>Placozoa</taxon>
        <taxon>Uniplacotomia</taxon>
        <taxon>Trichoplacea</taxon>
        <taxon>Trichoplacidae</taxon>
        <taxon>Trichoplax</taxon>
    </lineage>
</organism>